<organism evidence="2 3">
    <name type="scientific">Liparis tanakae</name>
    <name type="common">Tanaka's snailfish</name>
    <dbReference type="NCBI Taxonomy" id="230148"/>
    <lineage>
        <taxon>Eukaryota</taxon>
        <taxon>Metazoa</taxon>
        <taxon>Chordata</taxon>
        <taxon>Craniata</taxon>
        <taxon>Vertebrata</taxon>
        <taxon>Euteleostomi</taxon>
        <taxon>Actinopterygii</taxon>
        <taxon>Neopterygii</taxon>
        <taxon>Teleostei</taxon>
        <taxon>Neoteleostei</taxon>
        <taxon>Acanthomorphata</taxon>
        <taxon>Eupercaria</taxon>
        <taxon>Perciformes</taxon>
        <taxon>Cottioidei</taxon>
        <taxon>Cottales</taxon>
        <taxon>Liparidae</taxon>
        <taxon>Liparis</taxon>
    </lineage>
</organism>
<evidence type="ECO:0000313" key="2">
    <source>
        <dbReference type="EMBL" id="TNN83827.1"/>
    </source>
</evidence>
<comment type="caution">
    <text evidence="2">The sequence shown here is derived from an EMBL/GenBank/DDBJ whole genome shotgun (WGS) entry which is preliminary data.</text>
</comment>
<keyword evidence="3" id="KW-1185">Reference proteome</keyword>
<gene>
    <name evidence="2" type="ORF">EYF80_006003</name>
</gene>
<sequence length="107" mass="12188">MDNMKVRPRLGFVSVSRFKHGMLIVSHLELCGLSKSYRRNTFCGQLLAAGWPSQASPDPDRDLTPGQAPGRGTTDTHTETYALTSTYMYRTVNLHRTTRRFLRQLPF</sequence>
<evidence type="ECO:0000256" key="1">
    <source>
        <dbReference type="SAM" id="MobiDB-lite"/>
    </source>
</evidence>
<dbReference type="EMBL" id="SRLO01000031">
    <property type="protein sequence ID" value="TNN83827.1"/>
    <property type="molecule type" value="Genomic_DNA"/>
</dbReference>
<proteinExistence type="predicted"/>
<feature type="region of interest" description="Disordered" evidence="1">
    <location>
        <begin position="51"/>
        <end position="78"/>
    </location>
</feature>
<accession>A0A4Z2J1B8</accession>
<protein>
    <submittedName>
        <fullName evidence="2">Uncharacterized protein</fullName>
    </submittedName>
</protein>
<dbReference type="AlphaFoldDB" id="A0A4Z2J1B8"/>
<evidence type="ECO:0000313" key="3">
    <source>
        <dbReference type="Proteomes" id="UP000314294"/>
    </source>
</evidence>
<reference evidence="2 3" key="1">
    <citation type="submission" date="2019-03" db="EMBL/GenBank/DDBJ databases">
        <title>First draft genome of Liparis tanakae, snailfish: a comprehensive survey of snailfish specific genes.</title>
        <authorList>
            <person name="Kim W."/>
            <person name="Song I."/>
            <person name="Jeong J.-H."/>
            <person name="Kim D."/>
            <person name="Kim S."/>
            <person name="Ryu S."/>
            <person name="Song J.Y."/>
            <person name="Lee S.K."/>
        </authorList>
    </citation>
    <scope>NUCLEOTIDE SEQUENCE [LARGE SCALE GENOMIC DNA]</scope>
    <source>
        <tissue evidence="2">Muscle</tissue>
    </source>
</reference>
<name>A0A4Z2J1B8_9TELE</name>
<dbReference type="Proteomes" id="UP000314294">
    <property type="component" value="Unassembled WGS sequence"/>
</dbReference>